<comment type="caution">
    <text evidence="2">The sequence shown here is derived from an EMBL/GenBank/DDBJ whole genome shotgun (WGS) entry which is preliminary data.</text>
</comment>
<feature type="transmembrane region" description="Helical" evidence="1">
    <location>
        <begin position="369"/>
        <end position="388"/>
    </location>
</feature>
<sequence>MGVTAMGLVFWPLSFLFWNRPQRLLELALFGGIFSAASVLTLGGMGLQPSAAPSFCFIAYIGLQLLLGARFPMAGRVLHLCLPLLVIGAWTLAGSIILPRVFENQVLVWPQKLDAVGTQMLLAPSRGNYTQDCYVILNLVMFVLTSLFLMRREADLRRLLEIYILGGAVVCLIGAWEAAERLAHVPFPETFLYSNPGWAILNTQMTGPVPRINSTYPEPAACATALTGVLYATVWSVLRGYGGWITRAVVVLSALTLLATTSTTGYVALAAGIVMLFAYAIITHSPRLLRRLALFISVAVLFFGGATATLAVFAPDVIRAAQDVMTDTMDKKNSLSYKERSQKDADAMTAFYQTHGLGTGWGSNRSSSLIPSFLSTIGIVGLVGLLFADWQLLRAAIAALRASGRRQSTEAWVIEATICALLGRIMGNVVSGPSLGTLDLYILVAMLVAATVRLRAAGRQPASVGADG</sequence>
<reference evidence="2 3" key="2">
    <citation type="journal article" date="2014" name="FEMS Microbiol. Lett.">
        <title>Draft genomic DNA sequence of the facultatively methylotrophic bacterium Acidomonas methanolica type strain MB58.</title>
        <authorList>
            <person name="Higashiura N."/>
            <person name="Hadano H."/>
            <person name="Hirakawa H."/>
            <person name="Matsutani M."/>
            <person name="Takabe S."/>
            <person name="Matsushita K."/>
            <person name="Azuma Y."/>
        </authorList>
    </citation>
    <scope>NUCLEOTIDE SEQUENCE [LARGE SCALE GENOMIC DNA]</scope>
    <source>
        <strain evidence="2 3">MB58</strain>
    </source>
</reference>
<keyword evidence="1" id="KW-0472">Membrane</keyword>
<feature type="transmembrane region" description="Helical" evidence="1">
    <location>
        <begin position="265"/>
        <end position="282"/>
    </location>
</feature>
<dbReference type="Proteomes" id="UP000019760">
    <property type="component" value="Unassembled WGS sequence"/>
</dbReference>
<proteinExistence type="predicted"/>
<feature type="transmembrane region" description="Helical" evidence="1">
    <location>
        <begin position="162"/>
        <end position="179"/>
    </location>
</feature>
<protein>
    <recommendedName>
        <fullName evidence="4">O-antigen polymerase</fullName>
    </recommendedName>
</protein>
<feature type="transmembrane region" description="Helical" evidence="1">
    <location>
        <begin position="51"/>
        <end position="69"/>
    </location>
</feature>
<feature type="transmembrane region" description="Helical" evidence="1">
    <location>
        <begin position="134"/>
        <end position="150"/>
    </location>
</feature>
<keyword evidence="1" id="KW-0812">Transmembrane</keyword>
<evidence type="ECO:0000256" key="1">
    <source>
        <dbReference type="SAM" id="Phobius"/>
    </source>
</evidence>
<keyword evidence="1" id="KW-1133">Transmembrane helix</keyword>
<feature type="transmembrane region" description="Helical" evidence="1">
    <location>
        <begin position="24"/>
        <end position="45"/>
    </location>
</feature>
<gene>
    <name evidence="2" type="ORF">Amme_172_015</name>
</gene>
<reference evidence="3" key="1">
    <citation type="journal article" date="2014" name="FEMS Microbiol. Lett.">
        <title>Draft Genomic DNA Sequence of the Facultatively Methylotrophic Bacterium Acidomonas methanolica type strain MB58.</title>
        <authorList>
            <person name="Higashiura N."/>
            <person name="Hadano H."/>
            <person name="Hirakawa H."/>
            <person name="Matsutani M."/>
            <person name="Takabe S."/>
            <person name="Matsushita K."/>
            <person name="Azuma Y."/>
        </authorList>
    </citation>
    <scope>NUCLEOTIDE SEQUENCE [LARGE SCALE GENOMIC DNA]</scope>
    <source>
        <strain evidence="3">MB58</strain>
    </source>
</reference>
<evidence type="ECO:0000313" key="3">
    <source>
        <dbReference type="Proteomes" id="UP000019760"/>
    </source>
</evidence>
<dbReference type="AlphaFoldDB" id="A0A023D9P3"/>
<feature type="transmembrane region" description="Helical" evidence="1">
    <location>
        <begin position="438"/>
        <end position="456"/>
    </location>
</feature>
<dbReference type="RefSeq" id="WP_042061790.1">
    <property type="nucleotide sequence ID" value="NZ_BAND01000164.1"/>
</dbReference>
<name>A0A023D9P3_ACIMT</name>
<dbReference type="OrthoDB" id="7280692at2"/>
<feature type="transmembrane region" description="Helical" evidence="1">
    <location>
        <begin position="294"/>
        <end position="314"/>
    </location>
</feature>
<feature type="transmembrane region" description="Helical" evidence="1">
    <location>
        <begin position="81"/>
        <end position="102"/>
    </location>
</feature>
<organism evidence="2 3">
    <name type="scientific">Acidomonas methanolica NBRC 104435</name>
    <dbReference type="NCBI Taxonomy" id="1231351"/>
    <lineage>
        <taxon>Bacteria</taxon>
        <taxon>Pseudomonadati</taxon>
        <taxon>Pseudomonadota</taxon>
        <taxon>Alphaproteobacteria</taxon>
        <taxon>Acetobacterales</taxon>
        <taxon>Acetobacteraceae</taxon>
        <taxon>Acidomonas</taxon>
    </lineage>
</organism>
<accession>A0A023D9P3</accession>
<feature type="transmembrane region" description="Helical" evidence="1">
    <location>
        <begin position="216"/>
        <end position="234"/>
    </location>
</feature>
<keyword evidence="3" id="KW-1185">Reference proteome</keyword>
<dbReference type="EMBL" id="BAND01000164">
    <property type="protein sequence ID" value="GAJ30546.1"/>
    <property type="molecule type" value="Genomic_DNA"/>
</dbReference>
<evidence type="ECO:0000313" key="2">
    <source>
        <dbReference type="EMBL" id="GAJ30546.1"/>
    </source>
</evidence>
<evidence type="ECO:0008006" key="4">
    <source>
        <dbReference type="Google" id="ProtNLM"/>
    </source>
</evidence>